<name>A0A401ZHU0_9CHLR</name>
<evidence type="ECO:0000313" key="3">
    <source>
        <dbReference type="Proteomes" id="UP000287224"/>
    </source>
</evidence>
<feature type="transmembrane region" description="Helical" evidence="1">
    <location>
        <begin position="65"/>
        <end position="85"/>
    </location>
</feature>
<keyword evidence="3" id="KW-1185">Reference proteome</keyword>
<dbReference type="OrthoDB" id="159239at2"/>
<feature type="transmembrane region" description="Helical" evidence="1">
    <location>
        <begin position="97"/>
        <end position="117"/>
    </location>
</feature>
<feature type="transmembrane region" description="Helical" evidence="1">
    <location>
        <begin position="12"/>
        <end position="36"/>
    </location>
</feature>
<keyword evidence="1" id="KW-1133">Transmembrane helix</keyword>
<comment type="caution">
    <text evidence="2">The sequence shown here is derived from an EMBL/GenBank/DDBJ whole genome shotgun (WGS) entry which is preliminary data.</text>
</comment>
<keyword evidence="1" id="KW-0472">Membrane</keyword>
<evidence type="ECO:0000256" key="1">
    <source>
        <dbReference type="SAM" id="Phobius"/>
    </source>
</evidence>
<dbReference type="Proteomes" id="UP000287224">
    <property type="component" value="Unassembled WGS sequence"/>
</dbReference>
<keyword evidence="1" id="KW-0812">Transmembrane</keyword>
<accession>A0A401ZHU0</accession>
<gene>
    <name evidence="2" type="ORF">KDAU_37420</name>
</gene>
<dbReference type="AlphaFoldDB" id="A0A401ZHU0"/>
<organism evidence="2 3">
    <name type="scientific">Dictyobacter aurantiacus</name>
    <dbReference type="NCBI Taxonomy" id="1936993"/>
    <lineage>
        <taxon>Bacteria</taxon>
        <taxon>Bacillati</taxon>
        <taxon>Chloroflexota</taxon>
        <taxon>Ktedonobacteria</taxon>
        <taxon>Ktedonobacterales</taxon>
        <taxon>Dictyobacteraceae</taxon>
        <taxon>Dictyobacter</taxon>
    </lineage>
</organism>
<evidence type="ECO:0000313" key="2">
    <source>
        <dbReference type="EMBL" id="GCE06413.1"/>
    </source>
</evidence>
<dbReference type="EMBL" id="BIFQ01000001">
    <property type="protein sequence ID" value="GCE06413.1"/>
    <property type="molecule type" value="Genomic_DNA"/>
</dbReference>
<reference evidence="3" key="1">
    <citation type="submission" date="2018-12" db="EMBL/GenBank/DDBJ databases">
        <title>Tengunoibacter tsumagoiensis gen. nov., sp. nov., Dictyobacter kobayashii sp. nov., D. alpinus sp. nov., and D. joshuensis sp. nov. and description of Dictyobacteraceae fam. nov. within the order Ktedonobacterales isolated from Tengu-no-mugimeshi.</title>
        <authorList>
            <person name="Wang C.M."/>
            <person name="Zheng Y."/>
            <person name="Sakai Y."/>
            <person name="Toyoda A."/>
            <person name="Minakuchi Y."/>
            <person name="Abe K."/>
            <person name="Yokota A."/>
            <person name="Yabe S."/>
        </authorList>
    </citation>
    <scope>NUCLEOTIDE SEQUENCE [LARGE SCALE GENOMIC DNA]</scope>
    <source>
        <strain evidence="3">S-27</strain>
    </source>
</reference>
<protein>
    <submittedName>
        <fullName evidence="2">Uncharacterized protein</fullName>
    </submittedName>
</protein>
<proteinExistence type="predicted"/>
<dbReference type="RefSeq" id="WP_126597358.1">
    <property type="nucleotide sequence ID" value="NZ_BIFQ01000001.1"/>
</dbReference>
<sequence>MPGFLASIHVTNVLGLVIFLVLWIVLGELTHVLVLLGRHEPLVGWAVGPCGLTLMVLREPSLLSLWLDVLVPAVVSGSVLSIGLFTSLSPIALPHHYLLKFIILACGVVLTSLADLVSVLRDLRYPLWGEARILRTMQFLRSNWSKIHFTSFGHSYLRTHFGSNPSELLQMLSL</sequence>